<feature type="domain" description="Flagellar hook-associated protein FlgK helical" evidence="10">
    <location>
        <begin position="94"/>
        <end position="324"/>
    </location>
</feature>
<evidence type="ECO:0000313" key="12">
    <source>
        <dbReference type="Proteomes" id="UP000246569"/>
    </source>
</evidence>
<dbReference type="PRINTS" id="PR01005">
    <property type="entry name" value="FLGHOOKAP1"/>
</dbReference>
<keyword evidence="5" id="KW-0964">Secreted</keyword>
<evidence type="ECO:0000256" key="1">
    <source>
        <dbReference type="ARBA" id="ARBA00004365"/>
    </source>
</evidence>
<dbReference type="PANTHER" id="PTHR30033">
    <property type="entry name" value="FLAGELLAR HOOK-ASSOCIATED PROTEIN 1"/>
    <property type="match status" value="1"/>
</dbReference>
<dbReference type="Proteomes" id="UP000246569">
    <property type="component" value="Unassembled WGS sequence"/>
</dbReference>
<protein>
    <recommendedName>
        <fullName evidence="4">Flagellar hook-associated protein 1</fullName>
    </recommendedName>
</protein>
<dbReference type="InterPro" id="IPR001444">
    <property type="entry name" value="Flag_bb_rod_N"/>
</dbReference>
<dbReference type="InterPro" id="IPR049119">
    <property type="entry name" value="FlgK_D2-like"/>
</dbReference>
<dbReference type="Pfam" id="PF21158">
    <property type="entry name" value="flgK_1st_1"/>
    <property type="match status" value="1"/>
</dbReference>
<keyword evidence="6" id="KW-0975">Bacterial flagellum</keyword>
<dbReference type="Pfam" id="PF22638">
    <property type="entry name" value="FlgK_D1"/>
    <property type="match status" value="1"/>
</dbReference>
<dbReference type="Pfam" id="PF00460">
    <property type="entry name" value="Flg_bb_rod"/>
    <property type="match status" value="1"/>
</dbReference>
<evidence type="ECO:0000313" key="11">
    <source>
        <dbReference type="EMBL" id="PWV63311.1"/>
    </source>
</evidence>
<evidence type="ECO:0000256" key="6">
    <source>
        <dbReference type="ARBA" id="ARBA00023143"/>
    </source>
</evidence>
<reference evidence="11 12" key="1">
    <citation type="submission" date="2018-05" db="EMBL/GenBank/DDBJ databases">
        <title>Genomic Encyclopedia of Type Strains, Phase IV (KMG-IV): sequencing the most valuable type-strain genomes for metagenomic binning, comparative biology and taxonomic classification.</title>
        <authorList>
            <person name="Goeker M."/>
        </authorList>
    </citation>
    <scope>NUCLEOTIDE SEQUENCE [LARGE SCALE GENOMIC DNA]</scope>
    <source>
        <strain evidence="11 12">DSM 23606</strain>
    </source>
</reference>
<comment type="caution">
    <text evidence="11">The sequence shown here is derived from an EMBL/GenBank/DDBJ whole genome shotgun (WGS) entry which is preliminary data.</text>
</comment>
<gene>
    <name evidence="11" type="ORF">C7443_103236</name>
</gene>
<comment type="subcellular location">
    <subcellularLocation>
        <location evidence="1">Bacterial flagellum</location>
    </subcellularLocation>
    <subcellularLocation>
        <location evidence="2">Secreted</location>
    </subcellularLocation>
</comment>
<dbReference type="Pfam" id="PF06429">
    <property type="entry name" value="Flg_bbr_C"/>
    <property type="match status" value="1"/>
</dbReference>
<evidence type="ECO:0000256" key="4">
    <source>
        <dbReference type="ARBA" id="ARBA00016244"/>
    </source>
</evidence>
<dbReference type="PANTHER" id="PTHR30033:SF1">
    <property type="entry name" value="FLAGELLAR HOOK-ASSOCIATED PROTEIN 1"/>
    <property type="match status" value="1"/>
</dbReference>
<organism evidence="11 12">
    <name type="scientific">Plasticicumulans acidivorans</name>
    <dbReference type="NCBI Taxonomy" id="886464"/>
    <lineage>
        <taxon>Bacteria</taxon>
        <taxon>Pseudomonadati</taxon>
        <taxon>Pseudomonadota</taxon>
        <taxon>Gammaproteobacteria</taxon>
        <taxon>Candidatus Competibacteraceae</taxon>
        <taxon>Plasticicumulans</taxon>
    </lineage>
</organism>
<keyword evidence="11" id="KW-0282">Flagellum</keyword>
<comment type="similarity">
    <text evidence="3">Belongs to the flagella basal body rod proteins family.</text>
</comment>
<keyword evidence="12" id="KW-1185">Reference proteome</keyword>
<evidence type="ECO:0000256" key="2">
    <source>
        <dbReference type="ARBA" id="ARBA00004613"/>
    </source>
</evidence>
<feature type="domain" description="Flagellar basal body rod protein N-terminal" evidence="7">
    <location>
        <begin position="6"/>
        <end position="34"/>
    </location>
</feature>
<dbReference type="EMBL" id="QGTJ01000003">
    <property type="protein sequence ID" value="PWV63311.1"/>
    <property type="molecule type" value="Genomic_DNA"/>
</dbReference>
<dbReference type="InterPro" id="IPR010930">
    <property type="entry name" value="Flg_bb/hook_C_dom"/>
</dbReference>
<evidence type="ECO:0000259" key="8">
    <source>
        <dbReference type="Pfam" id="PF06429"/>
    </source>
</evidence>
<dbReference type="GO" id="GO:0005198">
    <property type="term" value="F:structural molecule activity"/>
    <property type="evidence" value="ECO:0007669"/>
    <property type="project" value="InterPro"/>
</dbReference>
<evidence type="ECO:0000256" key="3">
    <source>
        <dbReference type="ARBA" id="ARBA00009677"/>
    </source>
</evidence>
<dbReference type="RefSeq" id="WP_110017814.1">
    <property type="nucleotide sequence ID" value="NZ_QGTJ01000003.1"/>
</dbReference>
<name>A0A317MWX6_9GAMM</name>
<evidence type="ECO:0000259" key="7">
    <source>
        <dbReference type="Pfam" id="PF00460"/>
    </source>
</evidence>
<dbReference type="GO" id="GO:0005576">
    <property type="term" value="C:extracellular region"/>
    <property type="evidence" value="ECO:0007669"/>
    <property type="project" value="UniProtKB-SubCell"/>
</dbReference>
<evidence type="ECO:0000259" key="9">
    <source>
        <dbReference type="Pfam" id="PF21158"/>
    </source>
</evidence>
<keyword evidence="11" id="KW-0966">Cell projection</keyword>
<keyword evidence="11" id="KW-0969">Cilium</keyword>
<proteinExistence type="inferred from homology"/>
<dbReference type="OrthoDB" id="9802553at2"/>
<dbReference type="InterPro" id="IPR002371">
    <property type="entry name" value="FlgK"/>
</dbReference>
<dbReference type="SUPFAM" id="SSF64518">
    <property type="entry name" value="Phase 1 flagellin"/>
    <property type="match status" value="2"/>
</dbReference>
<evidence type="ECO:0000256" key="5">
    <source>
        <dbReference type="ARBA" id="ARBA00022525"/>
    </source>
</evidence>
<accession>A0A317MWX6</accession>
<dbReference type="GO" id="GO:0044780">
    <property type="term" value="P:bacterial-type flagellum assembly"/>
    <property type="evidence" value="ECO:0007669"/>
    <property type="project" value="InterPro"/>
</dbReference>
<dbReference type="AlphaFoldDB" id="A0A317MWX6"/>
<dbReference type="NCBIfam" id="TIGR02492">
    <property type="entry name" value="flgK_ends"/>
    <property type="match status" value="1"/>
</dbReference>
<evidence type="ECO:0000259" key="10">
    <source>
        <dbReference type="Pfam" id="PF22638"/>
    </source>
</evidence>
<dbReference type="GO" id="GO:0009424">
    <property type="term" value="C:bacterial-type flagellum hook"/>
    <property type="evidence" value="ECO:0007669"/>
    <property type="project" value="InterPro"/>
</dbReference>
<feature type="domain" description="Flagellar hook-associated protein 1 D2-like" evidence="9">
    <location>
        <begin position="334"/>
        <end position="412"/>
    </location>
</feature>
<sequence length="639" mass="66423">MVEIARTALTGLQVAQQGLATTGHNIANASTPGYSRQTVDQVARAPQYTGPGGFVGTGVEVATISRTYDKFLTQQVRSHTATQQQLSTQSDLVGQVNSLLTDSSAGVSPLLQNLFDAFQSLSEAPASTATREVVLNSAQALVDRLHEVDDQLQTLRGNVNTGLRDTVTSINSLASSLASINKQIVIAQHGSSDEPNDLLDQRDYLMQQLSEKVGVQTVIADDGTASVFIGSGQALVTGFSTYQLEVRTSQYDPADVQIAYSGSGAEISNYLTGGQLGGYLAFRSQTLDRAQSDLGLLAQGLADSVNQVQTQGMDLEGQLGTAFFSSGSPTVLASTHNDGSAQVTATLTDVGALQRSDYELSYNGGTYTLRRLSDSSVVASGSSGPLSADGLSIDIDTSAGAAADGDRFLIQPTRNGARDIQLNLTGTEQIAAALPIHTGAATGNIGTGAISSGSVSDVSDPALRTPVEIRFTSETTFDVVDVSDPSSPVMLQSAVSYDPSSGATVLQNGWEVRLSGKPQNGDVFSVSNNAGGEGDNRNALALAGLATADTLVGHTSDLNSFYGAVLADIGAQTDRLGTALSAQTALLDNATAARDAVSGVNLDEEAANLLKYQQAYQASAQVMQIANEMFQTLLAIAQR</sequence>
<feature type="domain" description="Flagellar basal-body/hook protein C-terminal" evidence="8">
    <location>
        <begin position="598"/>
        <end position="635"/>
    </location>
</feature>
<dbReference type="InterPro" id="IPR053927">
    <property type="entry name" value="FlgK_helical"/>
</dbReference>